<gene>
    <name evidence="2" type="ORF">CSB45_04370</name>
</gene>
<evidence type="ECO:0000313" key="2">
    <source>
        <dbReference type="EMBL" id="PID58307.1"/>
    </source>
</evidence>
<sequence length="559" mass="63422">MRNGVHGYCCFQKAGITIYRTLFACVHIDLQRQRRVFSKKCVYKPVKRRMKTYRSHVVLLLISGLFYLWTLAPGIIAGDSASFAVDVQQLKLTEAHKLRLGRADNHPFYLVVGKLFSYLPFELAYSLNLMSAFFGLLTILVVFLVIRHLSESPLAALFGAFSLMVSHAFWQHSVIAEVYTLNAFFVAVLLYLVLTQMTQRWFPALFLIVVVSGLLNHLILALVLPALCVYIFIHLTAKSRKRVLWLGGGSACLLLLGSIAAVLLWPHEIRTWLHAMLIGPPPIKHYLLLPDGITPLLRELLFYILYLCYQFPLGGVLIGILGIVTLAERHRAAAVLTGMMLLCNAVFFLKTTSWASYGGSKYTFYISDYTLFAVYIGCGASSLLKGLNSYVSKKVGPGKALWLSRGAVTASVVLTVMLYAVMPSLLSVLKIDVLHARTLAYRDNNSFFLNPNKRGWYGDRIFGEEILEQSRQHAVIFADFTPYSILKYLLEVEKKRPDITLVMCHKRLKIREQVDALRQEQPDRPVYLADTNSYYNLKGLDELYMIRPYVSFFEILTRK</sequence>
<accession>A0A2G6E8N3</accession>
<evidence type="ECO:0008006" key="4">
    <source>
        <dbReference type="Google" id="ProtNLM"/>
    </source>
</evidence>
<feature type="transmembrane region" description="Helical" evidence="1">
    <location>
        <begin position="57"/>
        <end position="76"/>
    </location>
</feature>
<evidence type="ECO:0000256" key="1">
    <source>
        <dbReference type="SAM" id="Phobius"/>
    </source>
</evidence>
<proteinExistence type="predicted"/>
<feature type="transmembrane region" description="Helical" evidence="1">
    <location>
        <begin position="332"/>
        <end position="349"/>
    </location>
</feature>
<dbReference type="InterPro" id="IPR021280">
    <property type="entry name" value="TMEM260-like"/>
</dbReference>
<reference evidence="2 3" key="1">
    <citation type="submission" date="2017-10" db="EMBL/GenBank/DDBJ databases">
        <title>Novel microbial diversity and functional potential in the marine mammal oral microbiome.</title>
        <authorList>
            <person name="Dudek N.K."/>
            <person name="Sun C.L."/>
            <person name="Burstein D."/>
            <person name="Kantor R.S."/>
            <person name="Aliaga Goltsman D.S."/>
            <person name="Bik E.M."/>
            <person name="Thomas B.C."/>
            <person name="Banfield J.F."/>
            <person name="Relman D.A."/>
        </authorList>
    </citation>
    <scope>NUCLEOTIDE SEQUENCE [LARGE SCALE GENOMIC DNA]</scope>
    <source>
        <strain evidence="2">DOLZORAL124_49_17</strain>
    </source>
</reference>
<feature type="transmembrane region" description="Helical" evidence="1">
    <location>
        <begin position="206"/>
        <end position="233"/>
    </location>
</feature>
<dbReference type="Proteomes" id="UP000229740">
    <property type="component" value="Unassembled WGS sequence"/>
</dbReference>
<evidence type="ECO:0000313" key="3">
    <source>
        <dbReference type="Proteomes" id="UP000229740"/>
    </source>
</evidence>
<dbReference type="InterPro" id="IPR052724">
    <property type="entry name" value="GT117_domain-containing"/>
</dbReference>
<dbReference type="PANTHER" id="PTHR16214">
    <property type="entry name" value="TRANSMEMBRANE PROTEIN 260"/>
    <property type="match status" value="1"/>
</dbReference>
<keyword evidence="1" id="KW-0812">Transmembrane</keyword>
<organism evidence="2 3">
    <name type="scientific">candidate division KSB3 bacterium</name>
    <dbReference type="NCBI Taxonomy" id="2044937"/>
    <lineage>
        <taxon>Bacteria</taxon>
        <taxon>candidate division KSB3</taxon>
    </lineage>
</organism>
<feature type="transmembrane region" description="Helical" evidence="1">
    <location>
        <begin position="245"/>
        <end position="265"/>
    </location>
</feature>
<dbReference type="PANTHER" id="PTHR16214:SF3">
    <property type="entry name" value="TRANSMEMBRANE PROTEIN 260"/>
    <property type="match status" value="1"/>
</dbReference>
<keyword evidence="1" id="KW-0472">Membrane</keyword>
<feature type="transmembrane region" description="Helical" evidence="1">
    <location>
        <begin position="301"/>
        <end position="325"/>
    </location>
</feature>
<dbReference type="Pfam" id="PF11028">
    <property type="entry name" value="TMEM260-like"/>
    <property type="match status" value="1"/>
</dbReference>
<feature type="transmembrane region" description="Helical" evidence="1">
    <location>
        <begin position="153"/>
        <end position="170"/>
    </location>
</feature>
<comment type="caution">
    <text evidence="2">The sequence shown here is derived from an EMBL/GenBank/DDBJ whole genome shotgun (WGS) entry which is preliminary data.</text>
</comment>
<feature type="transmembrane region" description="Helical" evidence="1">
    <location>
        <begin position="400"/>
        <end position="422"/>
    </location>
</feature>
<protein>
    <recommendedName>
        <fullName evidence="4">Glycosyltransferase RgtA/B/C/D-like domain-containing protein</fullName>
    </recommendedName>
</protein>
<feature type="transmembrane region" description="Helical" evidence="1">
    <location>
        <begin position="123"/>
        <end position="146"/>
    </location>
</feature>
<dbReference type="AlphaFoldDB" id="A0A2G6E8N3"/>
<dbReference type="EMBL" id="PDPS01000023">
    <property type="protein sequence ID" value="PID58307.1"/>
    <property type="molecule type" value="Genomic_DNA"/>
</dbReference>
<feature type="transmembrane region" description="Helical" evidence="1">
    <location>
        <begin position="369"/>
        <end position="388"/>
    </location>
</feature>
<feature type="transmembrane region" description="Helical" evidence="1">
    <location>
        <begin position="176"/>
        <end position="194"/>
    </location>
</feature>
<name>A0A2G6E8N3_9BACT</name>
<keyword evidence="1" id="KW-1133">Transmembrane helix</keyword>